<sequence>AVTKLSENKRREKIRSYGQAAGRGSADGVVGAAEAQHRHGRLVVSLPAGGAALGPAEEGFFQLPQRAAAQHPVHVHHLGQGPHVPGGGHTHAEGGRRLGPAGNTLHPPGLC</sequence>
<dbReference type="Proteomes" id="UP000694555">
    <property type="component" value="Unplaced"/>
</dbReference>
<accession>A0A8C0B4M3</accession>
<proteinExistence type="predicted"/>
<evidence type="ECO:0000313" key="2">
    <source>
        <dbReference type="Ensembl" id="ENSBJAP00000011715.1"/>
    </source>
</evidence>
<protein>
    <submittedName>
        <fullName evidence="2">Uncharacterized protein</fullName>
    </submittedName>
</protein>
<evidence type="ECO:0000313" key="3">
    <source>
        <dbReference type="Proteomes" id="UP000694555"/>
    </source>
</evidence>
<reference evidence="2" key="1">
    <citation type="submission" date="2025-08" db="UniProtKB">
        <authorList>
            <consortium name="Ensembl"/>
        </authorList>
    </citation>
    <scope>IDENTIFICATION</scope>
</reference>
<reference evidence="2" key="2">
    <citation type="submission" date="2025-09" db="UniProtKB">
        <authorList>
            <consortium name="Ensembl"/>
        </authorList>
    </citation>
    <scope>IDENTIFICATION</scope>
</reference>
<dbReference type="Ensembl" id="ENSBJAT00000012046.1">
    <property type="protein sequence ID" value="ENSBJAP00000011715.1"/>
    <property type="gene ID" value="ENSBJAG00000007923.1"/>
</dbReference>
<name>A0A8C0B4M3_9AVES</name>
<organism evidence="2 3">
    <name type="scientific">Buteo japonicus</name>
    <dbReference type="NCBI Taxonomy" id="224669"/>
    <lineage>
        <taxon>Eukaryota</taxon>
        <taxon>Metazoa</taxon>
        <taxon>Chordata</taxon>
        <taxon>Craniata</taxon>
        <taxon>Vertebrata</taxon>
        <taxon>Euteleostomi</taxon>
        <taxon>Archelosauria</taxon>
        <taxon>Archosauria</taxon>
        <taxon>Dinosauria</taxon>
        <taxon>Saurischia</taxon>
        <taxon>Theropoda</taxon>
        <taxon>Coelurosauria</taxon>
        <taxon>Aves</taxon>
        <taxon>Neognathae</taxon>
        <taxon>Neoaves</taxon>
        <taxon>Telluraves</taxon>
        <taxon>Accipitrimorphae</taxon>
        <taxon>Accipitriformes</taxon>
        <taxon>Accipitridae</taxon>
        <taxon>Accipitrinae</taxon>
        <taxon>Buteo</taxon>
    </lineage>
</organism>
<keyword evidence="3" id="KW-1185">Reference proteome</keyword>
<evidence type="ECO:0000256" key="1">
    <source>
        <dbReference type="SAM" id="MobiDB-lite"/>
    </source>
</evidence>
<feature type="region of interest" description="Disordered" evidence="1">
    <location>
        <begin position="76"/>
        <end position="111"/>
    </location>
</feature>
<dbReference type="AlphaFoldDB" id="A0A8C0B4M3"/>